<evidence type="ECO:0000256" key="1">
    <source>
        <dbReference type="ARBA" id="ARBA00022649"/>
    </source>
</evidence>
<keyword evidence="4" id="KW-1185">Reference proteome</keyword>
<gene>
    <name evidence="3" type="ORF">FPE01S_03_07420</name>
</gene>
<protein>
    <recommendedName>
        <fullName evidence="2">Toxin</fullName>
    </recommendedName>
</protein>
<dbReference type="Gene3D" id="3.30.2310.20">
    <property type="entry name" value="RelE-like"/>
    <property type="match status" value="1"/>
</dbReference>
<dbReference type="AlphaFoldDB" id="A0A0E9N4I0"/>
<comment type="caution">
    <text evidence="3">The sequence shown here is derived from an EMBL/GenBank/DDBJ whole genome shotgun (WGS) entry which is preliminary data.</text>
</comment>
<accession>A0A0E9N4I0</accession>
<keyword evidence="1" id="KW-1277">Toxin-antitoxin system</keyword>
<dbReference type="OrthoDB" id="7173315at2"/>
<dbReference type="Proteomes" id="UP000033121">
    <property type="component" value="Unassembled WGS sequence"/>
</dbReference>
<dbReference type="EMBL" id="BBWV01000003">
    <property type="protein sequence ID" value="GAO44703.1"/>
    <property type="molecule type" value="Genomic_DNA"/>
</dbReference>
<dbReference type="PIRSF" id="PIRSF029218">
    <property type="entry name" value="ParE"/>
    <property type="match status" value="1"/>
</dbReference>
<organism evidence="3 4">
    <name type="scientific">Flavihumibacter petaseus NBRC 106054</name>
    <dbReference type="NCBI Taxonomy" id="1220578"/>
    <lineage>
        <taxon>Bacteria</taxon>
        <taxon>Pseudomonadati</taxon>
        <taxon>Bacteroidota</taxon>
        <taxon>Chitinophagia</taxon>
        <taxon>Chitinophagales</taxon>
        <taxon>Chitinophagaceae</taxon>
        <taxon>Flavihumibacter</taxon>
    </lineage>
</organism>
<sequence length="99" mass="11878">MAKFVLSRKALEDLSTIWKYSVETWSEIQADNYYYMLIDACQELAAKKVIGKVYPEIQEALSGYRIGQHIIFYRNINRDKIEVVRILHMLMDLRNRRYE</sequence>
<comment type="similarity">
    <text evidence="2">Belongs to the RelE toxin family.</text>
</comment>
<dbReference type="STRING" id="1220578.FPE01S_03_07420"/>
<evidence type="ECO:0000313" key="3">
    <source>
        <dbReference type="EMBL" id="GAO44703.1"/>
    </source>
</evidence>
<reference evidence="3 4" key="1">
    <citation type="submission" date="2015-04" db="EMBL/GenBank/DDBJ databases">
        <title>Whole genome shotgun sequence of Flavihumibacter petaseus NBRC 106054.</title>
        <authorList>
            <person name="Miyazawa S."/>
            <person name="Hosoyama A."/>
            <person name="Hashimoto M."/>
            <person name="Noguchi M."/>
            <person name="Tsuchikane K."/>
            <person name="Ohji S."/>
            <person name="Yamazoe A."/>
            <person name="Ichikawa N."/>
            <person name="Kimura A."/>
            <person name="Fujita N."/>
        </authorList>
    </citation>
    <scope>NUCLEOTIDE SEQUENCE [LARGE SCALE GENOMIC DNA]</scope>
    <source>
        <strain evidence="3 4">NBRC 106054</strain>
    </source>
</reference>
<dbReference type="RefSeq" id="WP_046370577.1">
    <property type="nucleotide sequence ID" value="NZ_BBWV01000003.1"/>
</dbReference>
<dbReference type="InterPro" id="IPR028344">
    <property type="entry name" value="ParE1/4"/>
</dbReference>
<evidence type="ECO:0000256" key="2">
    <source>
        <dbReference type="PIRNR" id="PIRNR029218"/>
    </source>
</evidence>
<evidence type="ECO:0000313" key="4">
    <source>
        <dbReference type="Proteomes" id="UP000033121"/>
    </source>
</evidence>
<dbReference type="InterPro" id="IPR035093">
    <property type="entry name" value="RelE/ParE_toxin_dom_sf"/>
</dbReference>
<dbReference type="Pfam" id="PF05016">
    <property type="entry name" value="ParE_toxin"/>
    <property type="match status" value="1"/>
</dbReference>
<proteinExistence type="inferred from homology"/>
<dbReference type="InterPro" id="IPR007712">
    <property type="entry name" value="RelE/ParE_toxin"/>
</dbReference>
<name>A0A0E9N4I0_9BACT</name>